<name>A0A2D6M1B8_9ARCH</name>
<feature type="transmembrane region" description="Helical" evidence="7">
    <location>
        <begin position="213"/>
        <end position="233"/>
    </location>
</feature>
<evidence type="ECO:0000256" key="5">
    <source>
        <dbReference type="ARBA" id="ARBA00022989"/>
    </source>
</evidence>
<keyword evidence="5 7" id="KW-1133">Transmembrane helix</keyword>
<feature type="transmembrane region" description="Helical" evidence="7">
    <location>
        <begin position="263"/>
        <end position="283"/>
    </location>
</feature>
<accession>A0A2D6M1B8</accession>
<evidence type="ECO:0000256" key="6">
    <source>
        <dbReference type="ARBA" id="ARBA00023136"/>
    </source>
</evidence>
<evidence type="ECO:0000256" key="7">
    <source>
        <dbReference type="SAM" id="Phobius"/>
    </source>
</evidence>
<feature type="transmembrane region" description="Helical" evidence="7">
    <location>
        <begin position="240"/>
        <end position="257"/>
    </location>
</feature>
<evidence type="ECO:0000313" key="9">
    <source>
        <dbReference type="Proteomes" id="UP000226592"/>
    </source>
</evidence>
<reference evidence="9" key="1">
    <citation type="submission" date="2017-09" db="EMBL/GenBank/DDBJ databases">
        <title>The Reconstruction of 2,631 Draft Metagenome-Assembled Genomes from the Global Oceans.</title>
        <authorList>
            <person name="Tully B.J."/>
            <person name="Graham E.D."/>
            <person name="Heidelberg J.F."/>
        </authorList>
    </citation>
    <scope>NUCLEOTIDE SEQUENCE [LARGE SCALE GENOMIC DNA]</scope>
</reference>
<feature type="transmembrane region" description="Helical" evidence="7">
    <location>
        <begin position="145"/>
        <end position="167"/>
    </location>
</feature>
<dbReference type="PANTHER" id="PTHR39087">
    <property type="entry name" value="UPF0104 MEMBRANE PROTEIN MJ1595"/>
    <property type="match status" value="1"/>
</dbReference>
<gene>
    <name evidence="8" type="ORF">CL943_02815</name>
</gene>
<comment type="caution">
    <text evidence="8">The sequence shown here is derived from an EMBL/GenBank/DDBJ whole genome shotgun (WGS) entry which is preliminary data.</text>
</comment>
<feature type="transmembrane region" description="Helical" evidence="7">
    <location>
        <begin position="112"/>
        <end position="138"/>
    </location>
</feature>
<comment type="similarity">
    <text evidence="2">Belongs to the UPF0104 family.</text>
</comment>
<proteinExistence type="inferred from homology"/>
<keyword evidence="3" id="KW-1003">Cell membrane</keyword>
<dbReference type="GO" id="GO:0005886">
    <property type="term" value="C:plasma membrane"/>
    <property type="evidence" value="ECO:0007669"/>
    <property type="project" value="UniProtKB-SubCell"/>
</dbReference>
<organism evidence="8 9">
    <name type="scientific">Candidatus Iainarchaeum sp</name>
    <dbReference type="NCBI Taxonomy" id="3101447"/>
    <lineage>
        <taxon>Archaea</taxon>
        <taxon>Candidatus Iainarchaeota</taxon>
        <taxon>Candidatus Iainarchaeia</taxon>
        <taxon>Candidatus Iainarchaeales</taxon>
        <taxon>Candidatus Iainarchaeaceae</taxon>
        <taxon>Candidatus Iainarchaeum</taxon>
    </lineage>
</organism>
<dbReference type="InterPro" id="IPR022791">
    <property type="entry name" value="L-PG_synthase/AglD"/>
</dbReference>
<dbReference type="Pfam" id="PF03706">
    <property type="entry name" value="LPG_synthase_TM"/>
    <property type="match status" value="1"/>
</dbReference>
<dbReference type="NCBIfam" id="TIGR00374">
    <property type="entry name" value="flippase-like domain"/>
    <property type="match status" value="1"/>
</dbReference>
<protein>
    <recommendedName>
        <fullName evidence="10">Flippase-like domain-containing protein</fullName>
    </recommendedName>
</protein>
<evidence type="ECO:0008006" key="10">
    <source>
        <dbReference type="Google" id="ProtNLM"/>
    </source>
</evidence>
<keyword evidence="4 7" id="KW-0812">Transmembrane</keyword>
<evidence type="ECO:0000256" key="2">
    <source>
        <dbReference type="ARBA" id="ARBA00011061"/>
    </source>
</evidence>
<sequence>MQKYLKNALIFLIIIFALLAVMASLTNATEALNTTDPLFLSIAVLFFISSVVVWLISWAFLIKKRSKVPLRGSLFLGFSAVYAALTPIQLGADLLRALSLKKYFGVPYKDSIAASMVVKGAKFSLIAIFSSFVIVMFLLSAKTDFFLLTGLLSGFIVVLLATALFLLPLNKNFGLSIAGIFQKISRFVPLASKAEKFFVDYSDYLSLVGNKNFLVVAFLSGLSLLLEFLALLFCFYALSLNLPFISIALLFILIAILERTPFLPRGIGIVEGVGFAYLSLPALATQPISIAKIGALLIIFDFVRLVVPSLLSMLVYIVFASKQKSDYSKQL</sequence>
<comment type="subcellular location">
    <subcellularLocation>
        <location evidence="1">Cell membrane</location>
        <topology evidence="1">Multi-pass membrane protein</topology>
    </subcellularLocation>
</comment>
<dbReference type="AlphaFoldDB" id="A0A2D6M1B8"/>
<feature type="transmembrane region" description="Helical" evidence="7">
    <location>
        <begin position="38"/>
        <end position="62"/>
    </location>
</feature>
<evidence type="ECO:0000256" key="1">
    <source>
        <dbReference type="ARBA" id="ARBA00004651"/>
    </source>
</evidence>
<evidence type="ECO:0000256" key="3">
    <source>
        <dbReference type="ARBA" id="ARBA00022475"/>
    </source>
</evidence>
<dbReference type="EMBL" id="NZBU01000009">
    <property type="protein sequence ID" value="MAG22211.1"/>
    <property type="molecule type" value="Genomic_DNA"/>
</dbReference>
<keyword evidence="6 7" id="KW-0472">Membrane</keyword>
<feature type="transmembrane region" description="Helical" evidence="7">
    <location>
        <begin position="74"/>
        <end position="92"/>
    </location>
</feature>
<evidence type="ECO:0000256" key="4">
    <source>
        <dbReference type="ARBA" id="ARBA00022692"/>
    </source>
</evidence>
<evidence type="ECO:0000313" key="8">
    <source>
        <dbReference type="EMBL" id="MAG22211.1"/>
    </source>
</evidence>
<dbReference type="PANTHER" id="PTHR39087:SF2">
    <property type="entry name" value="UPF0104 MEMBRANE PROTEIN MJ1595"/>
    <property type="match status" value="1"/>
</dbReference>
<feature type="transmembrane region" description="Helical" evidence="7">
    <location>
        <begin position="295"/>
        <end position="319"/>
    </location>
</feature>
<dbReference type="Proteomes" id="UP000226592">
    <property type="component" value="Unassembled WGS sequence"/>
</dbReference>